<evidence type="ECO:0000256" key="3">
    <source>
        <dbReference type="SAM" id="Phobius"/>
    </source>
</evidence>
<reference evidence="4" key="1">
    <citation type="submission" date="2019-04" db="EMBL/GenBank/DDBJ databases">
        <title>Evolution of Biomass-Degrading Anaerobic Consortia Revealed by Metagenomics.</title>
        <authorList>
            <person name="Peng X."/>
        </authorList>
    </citation>
    <scope>NUCLEOTIDE SEQUENCE</scope>
    <source>
        <strain evidence="4">SIG311</strain>
    </source>
</reference>
<keyword evidence="2" id="KW-1003">Cell membrane</keyword>
<dbReference type="AlphaFoldDB" id="A0A927U5F6"/>
<dbReference type="Proteomes" id="UP000766246">
    <property type="component" value="Unassembled WGS sequence"/>
</dbReference>
<evidence type="ECO:0000256" key="1">
    <source>
        <dbReference type="ARBA" id="ARBA00010692"/>
    </source>
</evidence>
<gene>
    <name evidence="4" type="ORF">E7272_01000</name>
</gene>
<keyword evidence="2 3" id="KW-0472">Membrane</keyword>
<evidence type="ECO:0000313" key="5">
    <source>
        <dbReference type="Proteomes" id="UP000766246"/>
    </source>
</evidence>
<keyword evidence="3" id="KW-1133">Transmembrane helix</keyword>
<name>A0A927U5F6_9FIRM</name>
<comment type="caution">
    <text evidence="4">The sequence shown here is derived from an EMBL/GenBank/DDBJ whole genome shotgun (WGS) entry which is preliminary data.</text>
</comment>
<feature type="transmembrane region" description="Helical" evidence="3">
    <location>
        <begin position="58"/>
        <end position="76"/>
    </location>
</feature>
<accession>A0A927U5F6</accession>
<organism evidence="4 5">
    <name type="scientific">Pseudobutyrivibrio ruminis</name>
    <dbReference type="NCBI Taxonomy" id="46206"/>
    <lineage>
        <taxon>Bacteria</taxon>
        <taxon>Bacillati</taxon>
        <taxon>Bacillota</taxon>
        <taxon>Clostridia</taxon>
        <taxon>Lachnospirales</taxon>
        <taxon>Lachnospiraceae</taxon>
        <taxon>Pseudobutyrivibrio</taxon>
    </lineage>
</organism>
<comment type="subcellular location">
    <subcellularLocation>
        <location evidence="2">Cell membrane</location>
        <topology evidence="2">Multi-pass membrane protein</topology>
    </subcellularLocation>
</comment>
<proteinExistence type="inferred from homology"/>
<dbReference type="EMBL" id="SVER01000002">
    <property type="protein sequence ID" value="MBE5918395.1"/>
    <property type="molecule type" value="Genomic_DNA"/>
</dbReference>
<feature type="transmembrane region" description="Helical" evidence="3">
    <location>
        <begin position="149"/>
        <end position="174"/>
    </location>
</feature>
<feature type="transmembrane region" description="Helical" evidence="3">
    <location>
        <begin position="32"/>
        <end position="51"/>
    </location>
</feature>
<evidence type="ECO:0000256" key="2">
    <source>
        <dbReference type="PIRNR" id="PIRNR016661"/>
    </source>
</evidence>
<sequence>MKLTTREITFTGLFAALIAVGAFIKIDIPLPLYTMHFTFQWLFVLLAGFILGKKLGALSVITYIIVGLAGVPVFAAGGGIGYVLRPGFGFLLGFVLAAYLIGLYTEKLPSKKLIYLIVPATIGLIAYYSVGAVYFYLIKNLYVGEAVSFAVVVVQYCLITVLPDFILCVMAASLSTQLIPAFKKLVLVNVQE</sequence>
<comment type="similarity">
    <text evidence="1 2">Belongs to the BioY family.</text>
</comment>
<dbReference type="GO" id="GO:0005886">
    <property type="term" value="C:plasma membrane"/>
    <property type="evidence" value="ECO:0007669"/>
    <property type="project" value="UniProtKB-SubCell"/>
</dbReference>
<keyword evidence="3" id="KW-0812">Transmembrane</keyword>
<evidence type="ECO:0000313" key="4">
    <source>
        <dbReference type="EMBL" id="MBE5918395.1"/>
    </source>
</evidence>
<dbReference type="Gene3D" id="1.10.1760.20">
    <property type="match status" value="1"/>
</dbReference>
<dbReference type="Pfam" id="PF02632">
    <property type="entry name" value="BioY"/>
    <property type="match status" value="1"/>
</dbReference>
<dbReference type="PIRSF" id="PIRSF016661">
    <property type="entry name" value="BioY"/>
    <property type="match status" value="1"/>
</dbReference>
<dbReference type="GO" id="GO:0015225">
    <property type="term" value="F:biotin transmembrane transporter activity"/>
    <property type="evidence" value="ECO:0007669"/>
    <property type="project" value="UniProtKB-UniRule"/>
</dbReference>
<protein>
    <recommendedName>
        <fullName evidence="2">Biotin transporter</fullName>
    </recommendedName>
</protein>
<feature type="transmembrane region" description="Helical" evidence="3">
    <location>
        <begin position="113"/>
        <end position="137"/>
    </location>
</feature>
<keyword evidence="2" id="KW-0813">Transport</keyword>
<dbReference type="PANTHER" id="PTHR34295:SF1">
    <property type="entry name" value="BIOTIN TRANSPORTER BIOY"/>
    <property type="match status" value="1"/>
</dbReference>
<dbReference type="PANTHER" id="PTHR34295">
    <property type="entry name" value="BIOTIN TRANSPORTER BIOY"/>
    <property type="match status" value="1"/>
</dbReference>
<feature type="transmembrane region" description="Helical" evidence="3">
    <location>
        <begin position="82"/>
        <end position="101"/>
    </location>
</feature>
<dbReference type="InterPro" id="IPR003784">
    <property type="entry name" value="BioY"/>
</dbReference>